<keyword evidence="3" id="KW-0378">Hydrolase</keyword>
<sequence length="364" mass="40878">QPVWEAVRATGAAPTYFRASGRFIDGGIVANNPTLDVLTEIHKYNLANRKLGSTKGLPQMHVVVSVGTGSPPVKFIEECDVYRPEGIMEFAKTTESDGQSVSRAAAWCNMINVPFFRFSPQLSDLIPLDCSDNITLINMLWETQCYLHSRHEKLVQLGKGELIEDGESLKLYCLKNVYCAIYSDPLSDSKFYRIFNENDLEAATKRYKLLNEKLPHLASCYKEVNVATLKHIVKSIERFPHYSLAHLSLIIDAENCLETENFLRCVDHSMLATKDASMLNELNNIGESALHEACLNKLPDNVNMLLQMGANSSLSASYRYPVHCAMQVDCISCVEVLHEYDNDVLKLAEKIYGNTAMHCLKSKQ</sequence>
<comment type="caution">
    <text evidence="8">Lacks conserved residue(s) required for the propagation of feature annotation.</text>
</comment>
<keyword evidence="2" id="KW-0677">Repeat</keyword>
<dbReference type="PROSITE" id="PS51635">
    <property type="entry name" value="PNPLA"/>
    <property type="match status" value="1"/>
</dbReference>
<evidence type="ECO:0000256" key="1">
    <source>
        <dbReference type="ARBA" id="ARBA00013278"/>
    </source>
</evidence>
<comment type="catalytic activity">
    <reaction evidence="6">
        <text>a 1,2-diacyl-sn-glycero-3-phosphocholine + H2O = a 1-acyl-sn-glycero-3-phosphocholine + a fatty acid + H(+)</text>
        <dbReference type="Rhea" id="RHEA:15801"/>
        <dbReference type="ChEBI" id="CHEBI:15377"/>
        <dbReference type="ChEBI" id="CHEBI:15378"/>
        <dbReference type="ChEBI" id="CHEBI:28868"/>
        <dbReference type="ChEBI" id="CHEBI:57643"/>
        <dbReference type="ChEBI" id="CHEBI:58168"/>
        <dbReference type="EC" id="3.1.1.4"/>
    </reaction>
    <physiologicalReaction direction="left-to-right" evidence="6">
        <dbReference type="Rhea" id="RHEA:15802"/>
    </physiologicalReaction>
</comment>
<dbReference type="RefSeq" id="XP_009022012.1">
    <property type="nucleotide sequence ID" value="XM_009023764.1"/>
</dbReference>
<dbReference type="EMBL" id="KB097050">
    <property type="protein sequence ID" value="ESN99889.1"/>
    <property type="molecule type" value="Genomic_DNA"/>
</dbReference>
<dbReference type="InParanoid" id="T1FL31"/>
<dbReference type="KEGG" id="hro:HELRODRAFT_184377"/>
<dbReference type="EMBL" id="AMQM01009844">
    <property type="status" value="NOT_ANNOTATED_CDS"/>
    <property type="molecule type" value="Genomic_DNA"/>
</dbReference>
<dbReference type="InterPro" id="IPR002641">
    <property type="entry name" value="PNPLA_dom"/>
</dbReference>
<feature type="short sequence motif" description="DGA/G" evidence="8">
    <location>
        <begin position="25"/>
        <end position="27"/>
    </location>
</feature>
<dbReference type="EMBL" id="AMQM01009845">
    <property type="status" value="NOT_ANNOTATED_CDS"/>
    <property type="molecule type" value="Genomic_DNA"/>
</dbReference>
<dbReference type="HOGENOM" id="CLU_762020_0_0_1"/>
<dbReference type="EC" id="3.1.1.4" evidence="1"/>
<evidence type="ECO:0000256" key="5">
    <source>
        <dbReference type="ARBA" id="ARBA00023098"/>
    </source>
</evidence>
<dbReference type="STRING" id="6412.T1FL31"/>
<dbReference type="eggNOG" id="KOG0513">
    <property type="taxonomic scope" value="Eukaryota"/>
</dbReference>
<keyword evidence="5" id="KW-0443">Lipid metabolism</keyword>
<dbReference type="PROSITE" id="PS50088">
    <property type="entry name" value="ANK_REPEAT"/>
    <property type="match status" value="1"/>
</dbReference>
<evidence type="ECO:0000256" key="6">
    <source>
        <dbReference type="ARBA" id="ARBA00023422"/>
    </source>
</evidence>
<dbReference type="InterPro" id="IPR047148">
    <property type="entry name" value="PLPL9"/>
</dbReference>
<dbReference type="PANTHER" id="PTHR24139:SF34">
    <property type="entry name" value="85_88 KDA CALCIUM-INDEPENDENT PHOSPHOLIPASE A2"/>
    <property type="match status" value="1"/>
</dbReference>
<dbReference type="GO" id="GO:0006629">
    <property type="term" value="P:lipid metabolic process"/>
    <property type="evidence" value="ECO:0007669"/>
    <property type="project" value="UniProtKB-KW"/>
</dbReference>
<reference evidence="10 12" key="2">
    <citation type="journal article" date="2013" name="Nature">
        <title>Insights into bilaterian evolution from three spiralian genomes.</title>
        <authorList>
            <person name="Simakov O."/>
            <person name="Marletaz F."/>
            <person name="Cho S.J."/>
            <person name="Edsinger-Gonzales E."/>
            <person name="Havlak P."/>
            <person name="Hellsten U."/>
            <person name="Kuo D.H."/>
            <person name="Larsson T."/>
            <person name="Lv J."/>
            <person name="Arendt D."/>
            <person name="Savage R."/>
            <person name="Osoegawa K."/>
            <person name="de Jong P."/>
            <person name="Grimwood J."/>
            <person name="Chapman J.A."/>
            <person name="Shapiro H."/>
            <person name="Aerts A."/>
            <person name="Otillar R.P."/>
            <person name="Terry A.Y."/>
            <person name="Boore J.L."/>
            <person name="Grigoriev I.V."/>
            <person name="Lindberg D.R."/>
            <person name="Seaver E.C."/>
            <person name="Weisblat D.A."/>
            <person name="Putnam N.H."/>
            <person name="Rokhsar D.S."/>
        </authorList>
    </citation>
    <scope>NUCLEOTIDE SEQUENCE</scope>
</reference>
<reference evidence="12" key="1">
    <citation type="submission" date="2012-12" db="EMBL/GenBank/DDBJ databases">
        <authorList>
            <person name="Hellsten U."/>
            <person name="Grimwood J."/>
            <person name="Chapman J.A."/>
            <person name="Shapiro H."/>
            <person name="Aerts A."/>
            <person name="Otillar R.P."/>
            <person name="Terry A.Y."/>
            <person name="Boore J.L."/>
            <person name="Simakov O."/>
            <person name="Marletaz F."/>
            <person name="Cho S.-J."/>
            <person name="Edsinger-Gonzales E."/>
            <person name="Havlak P."/>
            <person name="Kuo D.-H."/>
            <person name="Larsson T."/>
            <person name="Lv J."/>
            <person name="Arendt D."/>
            <person name="Savage R."/>
            <person name="Osoegawa K."/>
            <person name="de Jong P."/>
            <person name="Lindberg D.R."/>
            <person name="Seaver E.C."/>
            <person name="Weisblat D.A."/>
            <person name="Putnam N.H."/>
            <person name="Grigoriev I.V."/>
            <person name="Rokhsar D.S."/>
        </authorList>
    </citation>
    <scope>NUCLEOTIDE SEQUENCE</scope>
</reference>
<dbReference type="Gene3D" id="1.25.40.20">
    <property type="entry name" value="Ankyrin repeat-containing domain"/>
    <property type="match status" value="1"/>
</dbReference>
<protein>
    <recommendedName>
        <fullName evidence="1">phospholipase A2</fullName>
        <ecNumber evidence="1">3.1.1.4</ecNumber>
    </recommendedName>
</protein>
<gene>
    <name evidence="11" type="primary">20209530</name>
    <name evidence="10" type="ORF">HELRODRAFT_184377</name>
</gene>
<evidence type="ECO:0000256" key="8">
    <source>
        <dbReference type="PROSITE-ProRule" id="PRU01161"/>
    </source>
</evidence>
<dbReference type="EnsemblMetazoa" id="HelroT184377">
    <property type="protein sequence ID" value="HelroP184377"/>
    <property type="gene ID" value="HelroG184377"/>
</dbReference>
<feature type="repeat" description="ANK" evidence="7">
    <location>
        <begin position="285"/>
        <end position="317"/>
    </location>
</feature>
<dbReference type="InterPro" id="IPR016035">
    <property type="entry name" value="Acyl_Trfase/lysoPLipase"/>
</dbReference>
<dbReference type="AlphaFoldDB" id="T1FL31"/>
<evidence type="ECO:0000259" key="9">
    <source>
        <dbReference type="PROSITE" id="PS51635"/>
    </source>
</evidence>
<dbReference type="GO" id="GO:0052816">
    <property type="term" value="F:long-chain fatty acyl-CoA hydrolase activity"/>
    <property type="evidence" value="ECO:0000318"/>
    <property type="project" value="GO_Central"/>
</dbReference>
<evidence type="ECO:0000313" key="11">
    <source>
        <dbReference type="EnsemblMetazoa" id="HelroP184377"/>
    </source>
</evidence>
<dbReference type="SUPFAM" id="SSF52151">
    <property type="entry name" value="FabD/lysophospholipase-like"/>
    <property type="match status" value="1"/>
</dbReference>
<dbReference type="Gene3D" id="3.40.1090.10">
    <property type="entry name" value="Cytosolic phospholipase A2 catalytic domain"/>
    <property type="match status" value="1"/>
</dbReference>
<evidence type="ECO:0000256" key="2">
    <source>
        <dbReference type="ARBA" id="ARBA00022737"/>
    </source>
</evidence>
<dbReference type="SUPFAM" id="SSF48403">
    <property type="entry name" value="Ankyrin repeat"/>
    <property type="match status" value="1"/>
</dbReference>
<dbReference type="OrthoDB" id="10021675at2759"/>
<reference evidence="11" key="3">
    <citation type="submission" date="2015-06" db="UniProtKB">
        <authorList>
            <consortium name="EnsemblMetazoa"/>
        </authorList>
    </citation>
    <scope>IDENTIFICATION</scope>
</reference>
<dbReference type="GO" id="GO:0047499">
    <property type="term" value="F:calcium-independent phospholipase A2 activity"/>
    <property type="evidence" value="ECO:0000318"/>
    <property type="project" value="GO_Central"/>
</dbReference>
<evidence type="ECO:0000313" key="10">
    <source>
        <dbReference type="EMBL" id="ESN99889.1"/>
    </source>
</evidence>
<dbReference type="InterPro" id="IPR002110">
    <property type="entry name" value="Ankyrin_rpt"/>
</dbReference>
<dbReference type="CTD" id="20209530"/>
<dbReference type="GO" id="GO:2000304">
    <property type="term" value="P:positive regulation of ceramide biosynthetic process"/>
    <property type="evidence" value="ECO:0000318"/>
    <property type="project" value="GO_Central"/>
</dbReference>
<dbReference type="Proteomes" id="UP000015101">
    <property type="component" value="Unassembled WGS sequence"/>
</dbReference>
<dbReference type="SMART" id="SM00248">
    <property type="entry name" value="ANK"/>
    <property type="match status" value="2"/>
</dbReference>
<evidence type="ECO:0000256" key="3">
    <source>
        <dbReference type="ARBA" id="ARBA00022801"/>
    </source>
</evidence>
<keyword evidence="4 7" id="KW-0040">ANK repeat</keyword>
<organism evidence="11 12">
    <name type="scientific">Helobdella robusta</name>
    <name type="common">Californian leech</name>
    <dbReference type="NCBI Taxonomy" id="6412"/>
    <lineage>
        <taxon>Eukaryota</taxon>
        <taxon>Metazoa</taxon>
        <taxon>Spiralia</taxon>
        <taxon>Lophotrochozoa</taxon>
        <taxon>Annelida</taxon>
        <taxon>Clitellata</taxon>
        <taxon>Hirudinea</taxon>
        <taxon>Rhynchobdellida</taxon>
        <taxon>Glossiphoniidae</taxon>
        <taxon>Helobdella</taxon>
    </lineage>
</organism>
<name>T1FL31_HELRO</name>
<evidence type="ECO:0000313" key="12">
    <source>
        <dbReference type="Proteomes" id="UP000015101"/>
    </source>
</evidence>
<proteinExistence type="predicted"/>
<dbReference type="EMBL" id="AMQM01009846">
    <property type="status" value="NOT_ANNOTATED_CDS"/>
    <property type="molecule type" value="Genomic_DNA"/>
</dbReference>
<evidence type="ECO:0000256" key="4">
    <source>
        <dbReference type="ARBA" id="ARBA00023043"/>
    </source>
</evidence>
<dbReference type="GO" id="GO:0005739">
    <property type="term" value="C:mitochondrion"/>
    <property type="evidence" value="ECO:0000318"/>
    <property type="project" value="GO_Central"/>
</dbReference>
<feature type="domain" description="PNPLA" evidence="9">
    <location>
        <begin position="1"/>
        <end position="38"/>
    </location>
</feature>
<dbReference type="PANTHER" id="PTHR24139">
    <property type="entry name" value="CALCIUM-INDEPENDENT PHOSPHOLIPASE A2"/>
    <property type="match status" value="1"/>
</dbReference>
<keyword evidence="12" id="KW-1185">Reference proteome</keyword>
<accession>T1FL31</accession>
<dbReference type="GeneID" id="20209530"/>
<evidence type="ECO:0000256" key="7">
    <source>
        <dbReference type="PROSITE-ProRule" id="PRU00023"/>
    </source>
</evidence>
<dbReference type="InterPro" id="IPR036770">
    <property type="entry name" value="Ankyrin_rpt-contain_sf"/>
</dbReference>